<dbReference type="EMBL" id="OU892279">
    <property type="protein sequence ID" value="CAG9765906.1"/>
    <property type="molecule type" value="Genomic_DNA"/>
</dbReference>
<dbReference type="AlphaFoldDB" id="A0A9N9MJA1"/>
<name>A0A9N9MJA1_9CUCU</name>
<dbReference type="Proteomes" id="UP001152799">
    <property type="component" value="Chromosome 3"/>
</dbReference>
<dbReference type="OrthoDB" id="6754977at2759"/>
<feature type="compositionally biased region" description="Basic and acidic residues" evidence="1">
    <location>
        <begin position="1"/>
        <end position="11"/>
    </location>
</feature>
<organism evidence="2 3">
    <name type="scientific">Ceutorhynchus assimilis</name>
    <name type="common">cabbage seed weevil</name>
    <dbReference type="NCBI Taxonomy" id="467358"/>
    <lineage>
        <taxon>Eukaryota</taxon>
        <taxon>Metazoa</taxon>
        <taxon>Ecdysozoa</taxon>
        <taxon>Arthropoda</taxon>
        <taxon>Hexapoda</taxon>
        <taxon>Insecta</taxon>
        <taxon>Pterygota</taxon>
        <taxon>Neoptera</taxon>
        <taxon>Endopterygota</taxon>
        <taxon>Coleoptera</taxon>
        <taxon>Polyphaga</taxon>
        <taxon>Cucujiformia</taxon>
        <taxon>Curculionidae</taxon>
        <taxon>Ceutorhynchinae</taxon>
        <taxon>Ceutorhynchus</taxon>
    </lineage>
</organism>
<keyword evidence="3" id="KW-1185">Reference proteome</keyword>
<feature type="compositionally biased region" description="Basic and acidic residues" evidence="1">
    <location>
        <begin position="64"/>
        <end position="76"/>
    </location>
</feature>
<evidence type="ECO:0000256" key="1">
    <source>
        <dbReference type="SAM" id="MobiDB-lite"/>
    </source>
</evidence>
<dbReference type="PANTHER" id="PTHR10773">
    <property type="entry name" value="DNA-DIRECTED RNA POLYMERASES I, II, AND III SUBUNIT RPABC2"/>
    <property type="match status" value="1"/>
</dbReference>
<feature type="compositionally biased region" description="Basic and acidic residues" evidence="1">
    <location>
        <begin position="95"/>
        <end position="125"/>
    </location>
</feature>
<protein>
    <submittedName>
        <fullName evidence="2">Uncharacterized protein</fullName>
    </submittedName>
</protein>
<evidence type="ECO:0000313" key="3">
    <source>
        <dbReference type="Proteomes" id="UP001152799"/>
    </source>
</evidence>
<proteinExistence type="predicted"/>
<evidence type="ECO:0000313" key="2">
    <source>
        <dbReference type="EMBL" id="CAG9765906.1"/>
    </source>
</evidence>
<feature type="compositionally biased region" description="Polar residues" evidence="1">
    <location>
        <begin position="53"/>
        <end position="62"/>
    </location>
</feature>
<feature type="region of interest" description="Disordered" evidence="1">
    <location>
        <begin position="1"/>
        <end position="145"/>
    </location>
</feature>
<reference evidence="2" key="1">
    <citation type="submission" date="2022-01" db="EMBL/GenBank/DDBJ databases">
        <authorList>
            <person name="King R."/>
        </authorList>
    </citation>
    <scope>NUCLEOTIDE SEQUENCE</scope>
</reference>
<sequence length="358" mass="41925">MNFESETERNQSNRQIHGNFPPEVPSSNGQTDKPESEKADNQGTSEEEEDMLENQTGYSSDDSIADRDYVPDKEPSDSDGSSDDNIPLLVVKRKIPTESDEMKEQNKRRNANKDQDKQPERKRLVDGPYTRKKRKERTENKNTGQSYVTAKGKEVRKREMKNLPICRTKCRERLVEDVRQGIFNEYWGLGTRDKRVTYIADHSETKETAVKRKRTDDPAKSRNRQVSHSFHFKINGGKVKVCRGCFMKILDETQMFITLALDNSRLSLSGIVQPDKRGRHEPKNKHSRKIIQEAIDHIKSFPAHQSHYTRRTNDKKYLAPYLTLQKMYELYSENRKEKVSRRIYEKEFHKLKLAFKKP</sequence>
<dbReference type="PANTHER" id="PTHR10773:SF19">
    <property type="match status" value="1"/>
</dbReference>
<gene>
    <name evidence="2" type="ORF">CEUTPL_LOCUS6505</name>
</gene>
<accession>A0A9N9MJA1</accession>